<proteinExistence type="predicted"/>
<dbReference type="Pfam" id="PF10615">
    <property type="entry name" value="DUF2470"/>
    <property type="match status" value="1"/>
</dbReference>
<dbReference type="Proteomes" id="UP001152755">
    <property type="component" value="Unassembled WGS sequence"/>
</dbReference>
<sequence length="98" mass="10543">MTSFDPAVVAAVTRHMNDDHTGDNLHIVRAFAEPAATDARMTGLDTEAGEWTATVDGVVKTVRVPWIGQVTDRPSIRVEVVALCTAAYERLGIEPSGH</sequence>
<evidence type="ECO:0000259" key="1">
    <source>
        <dbReference type="Pfam" id="PF10615"/>
    </source>
</evidence>
<dbReference type="InterPro" id="IPR037119">
    <property type="entry name" value="Haem_oxidase_HugZ-like_sf"/>
</dbReference>
<protein>
    <submittedName>
        <fullName evidence="2">DUF2470 domain-containing protein</fullName>
    </submittedName>
</protein>
<accession>A0A9X4LXY7</accession>
<reference evidence="2" key="1">
    <citation type="submission" date="2022-08" db="EMBL/GenBank/DDBJ databases">
        <title>Genome analysis of Corynebacteriales strain.</title>
        <authorList>
            <person name="Lee S.D."/>
        </authorList>
    </citation>
    <scope>NUCLEOTIDE SEQUENCE</scope>
    <source>
        <strain evidence="2">D3-21</strain>
    </source>
</reference>
<evidence type="ECO:0000313" key="2">
    <source>
        <dbReference type="EMBL" id="MDG3014379.1"/>
    </source>
</evidence>
<dbReference type="Gene3D" id="3.20.180.10">
    <property type="entry name" value="PNP-oxidase-like"/>
    <property type="match status" value="1"/>
</dbReference>
<gene>
    <name evidence="2" type="ORF">NVS88_07390</name>
</gene>
<comment type="caution">
    <text evidence="2">The sequence shown here is derived from an EMBL/GenBank/DDBJ whole genome shotgun (WGS) entry which is preliminary data.</text>
</comment>
<dbReference type="EMBL" id="JANRHA010000004">
    <property type="protein sequence ID" value="MDG3014379.1"/>
    <property type="molecule type" value="Genomic_DNA"/>
</dbReference>
<name>A0A9X4LXY7_9ACTN</name>
<dbReference type="AlphaFoldDB" id="A0A9X4LXY7"/>
<keyword evidence="3" id="KW-1185">Reference proteome</keyword>
<dbReference type="InterPro" id="IPR019595">
    <property type="entry name" value="DUF2470"/>
</dbReference>
<feature type="domain" description="DUF2470" evidence="1">
    <location>
        <begin position="11"/>
        <end position="83"/>
    </location>
</feature>
<dbReference type="RefSeq" id="WP_332519566.1">
    <property type="nucleotide sequence ID" value="NZ_JANRHA010000004.1"/>
</dbReference>
<organism evidence="2 3">
    <name type="scientific">Speluncibacter jeojiensis</name>
    <dbReference type="NCBI Taxonomy" id="2710754"/>
    <lineage>
        <taxon>Bacteria</taxon>
        <taxon>Bacillati</taxon>
        <taxon>Actinomycetota</taxon>
        <taxon>Actinomycetes</taxon>
        <taxon>Mycobacteriales</taxon>
        <taxon>Speluncibacteraceae</taxon>
        <taxon>Speluncibacter</taxon>
    </lineage>
</organism>
<evidence type="ECO:0000313" key="3">
    <source>
        <dbReference type="Proteomes" id="UP001152755"/>
    </source>
</evidence>